<dbReference type="SUPFAM" id="SSF55594">
    <property type="entry name" value="HPr-like"/>
    <property type="match status" value="1"/>
</dbReference>
<dbReference type="InterPro" id="IPR000032">
    <property type="entry name" value="HPr-like"/>
</dbReference>
<dbReference type="RefSeq" id="WP_165350770.1">
    <property type="nucleotide sequence ID" value="NZ_JAPCYI010000001.1"/>
</dbReference>
<protein>
    <submittedName>
        <fullName evidence="2">HPr family phosphocarrier protein</fullName>
    </submittedName>
</protein>
<dbReference type="EMBL" id="JBHMAF010000017">
    <property type="protein sequence ID" value="MFB9757616.1"/>
    <property type="molecule type" value="Genomic_DNA"/>
</dbReference>
<evidence type="ECO:0000313" key="2">
    <source>
        <dbReference type="EMBL" id="MFB9757616.1"/>
    </source>
</evidence>
<dbReference type="InterPro" id="IPR035895">
    <property type="entry name" value="HPr-like_sf"/>
</dbReference>
<feature type="domain" description="HPr" evidence="1">
    <location>
        <begin position="1"/>
        <end position="81"/>
    </location>
</feature>
<dbReference type="Gene3D" id="3.30.1340.10">
    <property type="entry name" value="HPr-like"/>
    <property type="match status" value="1"/>
</dbReference>
<keyword evidence="3" id="KW-1185">Reference proteome</keyword>
<reference evidence="2 3" key="1">
    <citation type="submission" date="2024-09" db="EMBL/GenBank/DDBJ databases">
        <authorList>
            <person name="Sun Q."/>
            <person name="Mori K."/>
        </authorList>
    </citation>
    <scope>NUCLEOTIDE SEQUENCE [LARGE SCALE GENOMIC DNA]</scope>
    <source>
        <strain evidence="2 3">JCM 11201</strain>
    </source>
</reference>
<gene>
    <name evidence="2" type="ORF">ACFFMS_03545</name>
</gene>
<evidence type="ECO:0000313" key="3">
    <source>
        <dbReference type="Proteomes" id="UP001589609"/>
    </source>
</evidence>
<proteinExistence type="predicted"/>
<organism evidence="2 3">
    <name type="scientific">Ectobacillus funiculus</name>
    <dbReference type="NCBI Taxonomy" id="137993"/>
    <lineage>
        <taxon>Bacteria</taxon>
        <taxon>Bacillati</taxon>
        <taxon>Bacillota</taxon>
        <taxon>Bacilli</taxon>
        <taxon>Bacillales</taxon>
        <taxon>Bacillaceae</taxon>
        <taxon>Ectobacillus</taxon>
    </lineage>
</organism>
<evidence type="ECO:0000259" key="1">
    <source>
        <dbReference type="PROSITE" id="PS51350"/>
    </source>
</evidence>
<dbReference type="Proteomes" id="UP001589609">
    <property type="component" value="Unassembled WGS sequence"/>
</dbReference>
<sequence length="81" mass="9295">MRVFSFVIQTELDVEKLQELVHTVSCFESDTLLSIKGRIVDMKSILGLCTVMPYSGDEIEVRTSGYDEEEAMLAIKRWFCL</sequence>
<comment type="caution">
    <text evidence="2">The sequence shown here is derived from an EMBL/GenBank/DDBJ whole genome shotgun (WGS) entry which is preliminary data.</text>
</comment>
<dbReference type="Pfam" id="PF00381">
    <property type="entry name" value="PTS-HPr"/>
    <property type="match status" value="1"/>
</dbReference>
<accession>A0ABV5WB52</accession>
<dbReference type="PROSITE" id="PS51350">
    <property type="entry name" value="PTS_HPR_DOM"/>
    <property type="match status" value="1"/>
</dbReference>
<name>A0ABV5WB52_9BACI</name>